<dbReference type="SUPFAM" id="SSF57850">
    <property type="entry name" value="RING/U-box"/>
    <property type="match status" value="1"/>
</dbReference>
<evidence type="ECO:0000256" key="1">
    <source>
        <dbReference type="ARBA" id="ARBA00022723"/>
    </source>
</evidence>
<protein>
    <recommendedName>
        <fullName evidence="5">RING-type domain-containing protein</fullName>
    </recommendedName>
</protein>
<dbReference type="PROSITE" id="PS00518">
    <property type="entry name" value="ZF_RING_1"/>
    <property type="match status" value="1"/>
</dbReference>
<feature type="non-terminal residue" evidence="6">
    <location>
        <position position="99"/>
    </location>
</feature>
<evidence type="ECO:0000256" key="3">
    <source>
        <dbReference type="ARBA" id="ARBA00022833"/>
    </source>
</evidence>
<feature type="domain" description="RING-type" evidence="5">
    <location>
        <begin position="21"/>
        <end position="62"/>
    </location>
</feature>
<sequence>SPGACGPGSPSNRSLDDLLTCPICLETFSDPKTLICLHSFCANCLESCKRPYRRDVPCPVCKKVTVLPTTGVQGLQNDFRIQQIRDIITSRPQSPGADA</sequence>
<dbReference type="InterPro" id="IPR027370">
    <property type="entry name" value="Znf-RING_euk"/>
</dbReference>
<dbReference type="InterPro" id="IPR001841">
    <property type="entry name" value="Znf_RING"/>
</dbReference>
<dbReference type="InterPro" id="IPR047153">
    <property type="entry name" value="TRIM45/56/19-like"/>
</dbReference>
<evidence type="ECO:0000259" key="5">
    <source>
        <dbReference type="PROSITE" id="PS50089"/>
    </source>
</evidence>
<evidence type="ECO:0000313" key="8">
    <source>
        <dbReference type="Proteomes" id="UP000014760"/>
    </source>
</evidence>
<keyword evidence="1" id="KW-0479">Metal-binding</keyword>
<keyword evidence="3" id="KW-0862">Zinc</keyword>
<dbReference type="OrthoDB" id="6133371at2759"/>
<dbReference type="SMART" id="SM00184">
    <property type="entry name" value="RING"/>
    <property type="match status" value="1"/>
</dbReference>
<reference evidence="6 8" key="2">
    <citation type="journal article" date="2013" name="Nature">
        <title>Insights into bilaterian evolution from three spiralian genomes.</title>
        <authorList>
            <person name="Simakov O."/>
            <person name="Marletaz F."/>
            <person name="Cho S.J."/>
            <person name="Edsinger-Gonzales E."/>
            <person name="Havlak P."/>
            <person name="Hellsten U."/>
            <person name="Kuo D.H."/>
            <person name="Larsson T."/>
            <person name="Lv J."/>
            <person name="Arendt D."/>
            <person name="Savage R."/>
            <person name="Osoegawa K."/>
            <person name="de Jong P."/>
            <person name="Grimwood J."/>
            <person name="Chapman J.A."/>
            <person name="Shapiro H."/>
            <person name="Aerts A."/>
            <person name="Otillar R.P."/>
            <person name="Terry A.Y."/>
            <person name="Boore J.L."/>
            <person name="Grigoriev I.V."/>
            <person name="Lindberg D.R."/>
            <person name="Seaver E.C."/>
            <person name="Weisblat D.A."/>
            <person name="Putnam N.H."/>
            <person name="Rokhsar D.S."/>
        </authorList>
    </citation>
    <scope>NUCLEOTIDE SEQUENCE</scope>
    <source>
        <strain evidence="6 8">I ESC-2004</strain>
    </source>
</reference>
<keyword evidence="8" id="KW-1185">Reference proteome</keyword>
<dbReference type="Pfam" id="PF13445">
    <property type="entry name" value="zf-RING_UBOX"/>
    <property type="match status" value="1"/>
</dbReference>
<dbReference type="Gene3D" id="3.30.40.10">
    <property type="entry name" value="Zinc/RING finger domain, C3HC4 (zinc finger)"/>
    <property type="match status" value="1"/>
</dbReference>
<dbReference type="PANTHER" id="PTHR25462:SF296">
    <property type="entry name" value="MEIOTIC P26, ISOFORM F"/>
    <property type="match status" value="1"/>
</dbReference>
<dbReference type="PROSITE" id="PS50089">
    <property type="entry name" value="ZF_RING_2"/>
    <property type="match status" value="1"/>
</dbReference>
<reference evidence="7" key="3">
    <citation type="submission" date="2015-06" db="UniProtKB">
        <authorList>
            <consortium name="EnsemblMetazoa"/>
        </authorList>
    </citation>
    <scope>IDENTIFICATION</scope>
</reference>
<reference evidence="8" key="1">
    <citation type="submission" date="2012-12" db="EMBL/GenBank/DDBJ databases">
        <authorList>
            <person name="Hellsten U."/>
            <person name="Grimwood J."/>
            <person name="Chapman J.A."/>
            <person name="Shapiro H."/>
            <person name="Aerts A."/>
            <person name="Otillar R.P."/>
            <person name="Terry A.Y."/>
            <person name="Boore J.L."/>
            <person name="Simakov O."/>
            <person name="Marletaz F."/>
            <person name="Cho S.-J."/>
            <person name="Edsinger-Gonzales E."/>
            <person name="Havlak P."/>
            <person name="Kuo D.-H."/>
            <person name="Larsson T."/>
            <person name="Lv J."/>
            <person name="Arendt D."/>
            <person name="Savage R."/>
            <person name="Osoegawa K."/>
            <person name="de Jong P."/>
            <person name="Lindberg D.R."/>
            <person name="Seaver E.C."/>
            <person name="Weisblat D.A."/>
            <person name="Putnam N.H."/>
            <person name="Grigoriev I.V."/>
            <person name="Rokhsar D.S."/>
        </authorList>
    </citation>
    <scope>NUCLEOTIDE SEQUENCE</scope>
    <source>
        <strain evidence="8">I ESC-2004</strain>
    </source>
</reference>
<keyword evidence="2 4" id="KW-0863">Zinc-finger</keyword>
<evidence type="ECO:0000256" key="4">
    <source>
        <dbReference type="PROSITE-ProRule" id="PRU00175"/>
    </source>
</evidence>
<proteinExistence type="predicted"/>
<dbReference type="Proteomes" id="UP000014760">
    <property type="component" value="Unassembled WGS sequence"/>
</dbReference>
<dbReference type="InterPro" id="IPR017907">
    <property type="entry name" value="Znf_RING_CS"/>
</dbReference>
<dbReference type="InterPro" id="IPR013083">
    <property type="entry name" value="Znf_RING/FYVE/PHD"/>
</dbReference>
<name>R7U4Q1_CAPTE</name>
<dbReference type="AlphaFoldDB" id="R7U4Q1"/>
<dbReference type="OMA" id="WNGRCIS"/>
<dbReference type="EMBL" id="AMQN01001753">
    <property type="status" value="NOT_ANNOTATED_CDS"/>
    <property type="molecule type" value="Genomic_DNA"/>
</dbReference>
<dbReference type="EnsemblMetazoa" id="CapteT86968">
    <property type="protein sequence ID" value="CapteP86968"/>
    <property type="gene ID" value="CapteG86968"/>
</dbReference>
<gene>
    <name evidence="6" type="ORF">CAPTEDRAFT_86968</name>
</gene>
<dbReference type="STRING" id="283909.R7U4Q1"/>
<evidence type="ECO:0000313" key="7">
    <source>
        <dbReference type="EnsemblMetazoa" id="CapteP86968"/>
    </source>
</evidence>
<feature type="non-terminal residue" evidence="6">
    <location>
        <position position="1"/>
    </location>
</feature>
<evidence type="ECO:0000256" key="2">
    <source>
        <dbReference type="ARBA" id="ARBA00022771"/>
    </source>
</evidence>
<dbReference type="EMBL" id="KB305378">
    <property type="protein sequence ID" value="ELU01091.1"/>
    <property type="molecule type" value="Genomic_DNA"/>
</dbReference>
<evidence type="ECO:0000313" key="6">
    <source>
        <dbReference type="EMBL" id="ELU01091.1"/>
    </source>
</evidence>
<dbReference type="HOGENOM" id="CLU_013137_20_0_1"/>
<dbReference type="GO" id="GO:0008270">
    <property type="term" value="F:zinc ion binding"/>
    <property type="evidence" value="ECO:0007669"/>
    <property type="project" value="UniProtKB-KW"/>
</dbReference>
<accession>R7U4Q1</accession>
<dbReference type="PANTHER" id="PTHR25462">
    <property type="entry name" value="BONUS, ISOFORM C-RELATED"/>
    <property type="match status" value="1"/>
</dbReference>
<organism evidence="6">
    <name type="scientific">Capitella teleta</name>
    <name type="common">Polychaete worm</name>
    <dbReference type="NCBI Taxonomy" id="283909"/>
    <lineage>
        <taxon>Eukaryota</taxon>
        <taxon>Metazoa</taxon>
        <taxon>Spiralia</taxon>
        <taxon>Lophotrochozoa</taxon>
        <taxon>Annelida</taxon>
        <taxon>Polychaeta</taxon>
        <taxon>Sedentaria</taxon>
        <taxon>Scolecida</taxon>
        <taxon>Capitellidae</taxon>
        <taxon>Capitella</taxon>
    </lineage>
</organism>